<keyword evidence="2" id="KW-1015">Disulfide bond</keyword>
<evidence type="ECO:0000256" key="1">
    <source>
        <dbReference type="ARBA" id="ARBA00022737"/>
    </source>
</evidence>
<dbReference type="Pfam" id="PF00090">
    <property type="entry name" value="TSP_1"/>
    <property type="match status" value="1"/>
</dbReference>
<dbReference type="PRINTS" id="PR01705">
    <property type="entry name" value="TSP1REPEAT"/>
</dbReference>
<dbReference type="InterPro" id="IPR036383">
    <property type="entry name" value="TSP1_rpt_sf"/>
</dbReference>
<dbReference type="PROSITE" id="PS50092">
    <property type="entry name" value="TSP1"/>
    <property type="match status" value="1"/>
</dbReference>
<evidence type="ECO:0000313" key="3">
    <source>
        <dbReference type="Proteomes" id="UP000050795"/>
    </source>
</evidence>
<evidence type="ECO:0008006" key="5">
    <source>
        <dbReference type="Google" id="ProtNLM"/>
    </source>
</evidence>
<dbReference type="InterPro" id="IPR052065">
    <property type="entry name" value="Compl_asym_regulator"/>
</dbReference>
<dbReference type="PANTHER" id="PTHR22906">
    <property type="entry name" value="PROPERDIN"/>
    <property type="match status" value="1"/>
</dbReference>
<keyword evidence="1" id="KW-0677">Repeat</keyword>
<reference evidence="4" key="2">
    <citation type="submission" date="2023-11" db="UniProtKB">
        <authorList>
            <consortium name="WormBaseParasite"/>
        </authorList>
    </citation>
    <scope>IDENTIFICATION</scope>
</reference>
<reference evidence="3" key="1">
    <citation type="submission" date="2022-06" db="EMBL/GenBank/DDBJ databases">
        <authorList>
            <person name="Berger JAMES D."/>
            <person name="Berger JAMES D."/>
        </authorList>
    </citation>
    <scope>NUCLEOTIDE SEQUENCE [LARGE SCALE GENOMIC DNA]</scope>
</reference>
<dbReference type="AlphaFoldDB" id="A0AA85KFT5"/>
<keyword evidence="3" id="KW-1185">Reference proteome</keyword>
<protein>
    <recommendedName>
        <fullName evidence="5">Fibronectin type-III domain-containing protein</fullName>
    </recommendedName>
</protein>
<dbReference type="SUPFAM" id="SSF82895">
    <property type="entry name" value="TSP-1 type 1 repeat"/>
    <property type="match status" value="1"/>
</dbReference>
<evidence type="ECO:0000313" key="4">
    <source>
        <dbReference type="WBParaSite" id="TREG1_83820.1"/>
    </source>
</evidence>
<proteinExistence type="predicted"/>
<dbReference type="Proteomes" id="UP000050795">
    <property type="component" value="Unassembled WGS sequence"/>
</dbReference>
<dbReference type="SMART" id="SM00209">
    <property type="entry name" value="TSP1"/>
    <property type="match status" value="1"/>
</dbReference>
<name>A0AA85KFT5_TRIRE</name>
<sequence length="371" mass="41819">MNEHLLYSHKLIKGISLPNGMVPCSKEGLAERYIKKCPDLSQCINEDSLQSFSVEEQPKSSLETHSSKCEGVECDSMDKTEVVIATEKPSIIGRFIKHNQFWGPWIALQHCSAIIPTIDELPDEYPWESMLNFSRIQAGKRCQPGLQLQIRNLLSGTDITSHPQISQMEANFSPAVVKITPTTEMRKIHCWINEACPTSEVKVEPPITCVFQAIYRSPSVQVKWRRTPYGRIPSHFEVHVLDLINSVHYQESELHVEQIKLNKLDPWGENYITEVFGLKIGQPYQISIGSADEAGNIYFSKNCEAVVIIGTGDGSWSKWSNWSNCNSKCSSKLGTRSRHRKCNSPAPRNGGRMCPGSDQMHFECFGTDINC</sequence>
<organism evidence="3 4">
    <name type="scientific">Trichobilharzia regenti</name>
    <name type="common">Nasal bird schistosome</name>
    <dbReference type="NCBI Taxonomy" id="157069"/>
    <lineage>
        <taxon>Eukaryota</taxon>
        <taxon>Metazoa</taxon>
        <taxon>Spiralia</taxon>
        <taxon>Lophotrochozoa</taxon>
        <taxon>Platyhelminthes</taxon>
        <taxon>Trematoda</taxon>
        <taxon>Digenea</taxon>
        <taxon>Strigeidida</taxon>
        <taxon>Schistosomatoidea</taxon>
        <taxon>Schistosomatidae</taxon>
        <taxon>Trichobilharzia</taxon>
    </lineage>
</organism>
<evidence type="ECO:0000256" key="2">
    <source>
        <dbReference type="ARBA" id="ARBA00023157"/>
    </source>
</evidence>
<dbReference type="FunFam" id="2.20.100.10:FF:000001">
    <property type="entry name" value="semaphorin-5A isoform X1"/>
    <property type="match status" value="1"/>
</dbReference>
<dbReference type="InterPro" id="IPR000884">
    <property type="entry name" value="TSP1_rpt"/>
</dbReference>
<dbReference type="WBParaSite" id="TREG1_83820.1">
    <property type="protein sequence ID" value="TREG1_83820.1"/>
    <property type="gene ID" value="TREG1_83820"/>
</dbReference>
<dbReference type="Gene3D" id="2.20.100.10">
    <property type="entry name" value="Thrombospondin type-1 (TSP1) repeat"/>
    <property type="match status" value="1"/>
</dbReference>
<accession>A0AA85KFT5</accession>
<dbReference type="PANTHER" id="PTHR22906:SF21">
    <property type="entry name" value="SEMA DOMAIN-CONTAINING PROTEIN"/>
    <property type="match status" value="1"/>
</dbReference>